<evidence type="ECO:0000259" key="2">
    <source>
        <dbReference type="PROSITE" id="PS50184"/>
    </source>
</evidence>
<dbReference type="Gene3D" id="1.10.10.1940">
    <property type="match status" value="1"/>
</dbReference>
<dbReference type="OrthoDB" id="6105621at2759"/>
<sequence>MLIQLYKFFKIDDDDDDDDEEVRCPTYDVRTLPSACSLVADPADNCCQTPSCPDANGHQTTNITYIQHVYSIVGSFSGGSSGFRPGYQFVVSSMGGTRTGCVYKGTPYAVHSTWDDGCDFTCQCIDDVTGMYQCTQKCPTYTMLPPSLVLVAVEGPVLQAAEEHRGPADHYSRHALLRQVRQLPVLHQERLLRNLQGWAEAHCPMFCGICNATTPAPPCIDVLPNCQNYGSQSCLPPYVDWAYDNCRNFCNYCNGYPEFSTTPVSTTLWTTPASGCFDKLPNCHEYGDYVCTDHSYKQWVLDNCQKYCHVGECDNTTTTPSGPCQDKINNCESYGPSSCVGIYAGWAGNNCPRYCNLCTSTSSEAQVTTTTVATSCRDKLSNCDNYGKSVCQAPEYHAWASDNCAAYCGVCSETLTTGKIVMPSGWVVLMKGVSGVPGDLWQLWSGTGTANENIPQAQSLTNQYPGHYKPPIANEWSACKFERVKVAVYSEGVEKGNIVFNVLNSGKNDWFRPENVISSTWNDLPSTASSFSMPGGDFNGCQGNGWIMVSTLNTCTYEQTGSAPRFLYSLASTAAQLGAGHLGEGDVFAILGQGGLCMTGIAGTQHTWTGVEQYCVYGSKLYTQGETWLDGCTYNCSCVDAAIGRYQCVDRCPTYTNLPEGCREVKREGECCAEVQCPGGAAQNGVPYPAIVTYKTLLLGSAAMCLCARVEQ</sequence>
<gene>
    <name evidence="4" type="ORF">C0Q70_19091</name>
</gene>
<keyword evidence="5" id="KW-1185">Reference proteome</keyword>
<proteinExistence type="predicted"/>
<dbReference type="SUPFAM" id="SSF57603">
    <property type="entry name" value="FnI-like domain"/>
    <property type="match status" value="2"/>
</dbReference>
<evidence type="ECO:0000313" key="4">
    <source>
        <dbReference type="EMBL" id="PVD20928.1"/>
    </source>
</evidence>
<dbReference type="Proteomes" id="UP000245119">
    <property type="component" value="Linkage Group LG12"/>
</dbReference>
<evidence type="ECO:0000313" key="5">
    <source>
        <dbReference type="Proteomes" id="UP000245119"/>
    </source>
</evidence>
<dbReference type="STRING" id="400727.A0A2T7NIF2"/>
<comment type="caution">
    <text evidence="1">Lacks conserved residue(s) required for the propagation of feature annotation.</text>
</comment>
<dbReference type="SMART" id="SM00214">
    <property type="entry name" value="VWC"/>
    <property type="match status" value="2"/>
</dbReference>
<dbReference type="Pfam" id="PF01549">
    <property type="entry name" value="ShK"/>
    <property type="match status" value="4"/>
</dbReference>
<evidence type="ECO:0008006" key="6">
    <source>
        <dbReference type="Google" id="ProtNLM"/>
    </source>
</evidence>
<dbReference type="PROSITE" id="PS51670">
    <property type="entry name" value="SHKT"/>
    <property type="match status" value="1"/>
</dbReference>
<feature type="domain" description="VWFC" evidence="2">
    <location>
        <begin position="613"/>
        <end position="678"/>
    </location>
</feature>
<accession>A0A2T7NIF2</accession>
<dbReference type="PROSITE" id="PS50184">
    <property type="entry name" value="VWFC_2"/>
    <property type="match status" value="1"/>
</dbReference>
<dbReference type="PANTHER" id="PTHR21724:SF109">
    <property type="entry name" value="SHKT DOMAIN-CONTAINING PROTEIN"/>
    <property type="match status" value="1"/>
</dbReference>
<protein>
    <recommendedName>
        <fullName evidence="6">VWFC domain-containing protein</fullName>
    </recommendedName>
</protein>
<reference evidence="4 5" key="1">
    <citation type="submission" date="2018-04" db="EMBL/GenBank/DDBJ databases">
        <title>The genome of golden apple snail Pomacea canaliculata provides insight into stress tolerance and invasive adaptation.</title>
        <authorList>
            <person name="Liu C."/>
            <person name="Liu B."/>
            <person name="Ren Y."/>
            <person name="Zhang Y."/>
            <person name="Wang H."/>
            <person name="Li S."/>
            <person name="Jiang F."/>
            <person name="Yin L."/>
            <person name="Zhang G."/>
            <person name="Qian W."/>
            <person name="Fan W."/>
        </authorList>
    </citation>
    <scope>NUCLEOTIDE SEQUENCE [LARGE SCALE GENOMIC DNA]</scope>
    <source>
        <strain evidence="4">SZHN2017</strain>
        <tissue evidence="4">Muscle</tissue>
    </source>
</reference>
<dbReference type="PANTHER" id="PTHR21724">
    <property type="entry name" value="SHKT DOMAIN-CONTAINING PROTEIN"/>
    <property type="match status" value="1"/>
</dbReference>
<dbReference type="EMBL" id="PZQS01000012">
    <property type="protein sequence ID" value="PVD20928.1"/>
    <property type="molecule type" value="Genomic_DNA"/>
</dbReference>
<feature type="domain" description="ShKT" evidence="3">
    <location>
        <begin position="376"/>
        <end position="411"/>
    </location>
</feature>
<evidence type="ECO:0000259" key="3">
    <source>
        <dbReference type="PROSITE" id="PS51670"/>
    </source>
</evidence>
<comment type="caution">
    <text evidence="4">The sequence shown here is derived from an EMBL/GenBank/DDBJ whole genome shotgun (WGS) entry which is preliminary data.</text>
</comment>
<organism evidence="4 5">
    <name type="scientific">Pomacea canaliculata</name>
    <name type="common">Golden apple snail</name>
    <dbReference type="NCBI Taxonomy" id="400727"/>
    <lineage>
        <taxon>Eukaryota</taxon>
        <taxon>Metazoa</taxon>
        <taxon>Spiralia</taxon>
        <taxon>Lophotrochozoa</taxon>
        <taxon>Mollusca</taxon>
        <taxon>Gastropoda</taxon>
        <taxon>Caenogastropoda</taxon>
        <taxon>Architaenioglossa</taxon>
        <taxon>Ampullarioidea</taxon>
        <taxon>Ampullariidae</taxon>
        <taxon>Pomacea</taxon>
    </lineage>
</organism>
<evidence type="ECO:0000256" key="1">
    <source>
        <dbReference type="PROSITE-ProRule" id="PRU01005"/>
    </source>
</evidence>
<dbReference type="InterPro" id="IPR003582">
    <property type="entry name" value="ShKT_dom"/>
</dbReference>
<dbReference type="AlphaFoldDB" id="A0A2T7NIF2"/>
<dbReference type="InterPro" id="IPR001007">
    <property type="entry name" value="VWF_dom"/>
</dbReference>
<dbReference type="SMART" id="SM00254">
    <property type="entry name" value="ShKT"/>
    <property type="match status" value="4"/>
</dbReference>
<name>A0A2T7NIF2_POMCA</name>